<proteinExistence type="predicted"/>
<comment type="caution">
    <text evidence="1">The sequence shown here is derived from an EMBL/GenBank/DDBJ whole genome shotgun (WGS) entry which is preliminary data.</text>
</comment>
<evidence type="ECO:0000313" key="2">
    <source>
        <dbReference type="Proteomes" id="UP000005365"/>
    </source>
</evidence>
<name>C6M295_NEISI</name>
<dbReference type="Proteomes" id="UP000005365">
    <property type="component" value="Unassembled WGS sequence"/>
</dbReference>
<evidence type="ECO:0000313" key="1">
    <source>
        <dbReference type="EMBL" id="EET45416.1"/>
    </source>
</evidence>
<protein>
    <submittedName>
        <fullName evidence="1">Uncharacterized protein</fullName>
    </submittedName>
</protein>
<dbReference type="AlphaFoldDB" id="C6M295"/>
<gene>
    <name evidence="1" type="ORF">NEISICOT_00634</name>
</gene>
<dbReference type="EMBL" id="ACKO02000003">
    <property type="protein sequence ID" value="EET45416.1"/>
    <property type="molecule type" value="Genomic_DNA"/>
</dbReference>
<reference evidence="1" key="1">
    <citation type="submission" date="2009-07" db="EMBL/GenBank/DDBJ databases">
        <authorList>
            <person name="Weinstock G."/>
            <person name="Sodergren E."/>
            <person name="Clifton S."/>
            <person name="Fulton L."/>
            <person name="Fulton B."/>
            <person name="Courtney L."/>
            <person name="Fronick C."/>
            <person name="Harrison M."/>
            <person name="Strong C."/>
            <person name="Farmer C."/>
            <person name="Delahaunty K."/>
            <person name="Markovic C."/>
            <person name="Hall O."/>
            <person name="Minx P."/>
            <person name="Tomlinson C."/>
            <person name="Mitreva M."/>
            <person name="Nelson J."/>
            <person name="Hou S."/>
            <person name="Wollam A."/>
            <person name="Pepin K.H."/>
            <person name="Johnson M."/>
            <person name="Bhonagiri V."/>
            <person name="Nash W.E."/>
            <person name="Warren W."/>
            <person name="Chinwalla A."/>
            <person name="Mardis E.R."/>
            <person name="Wilson R.K."/>
        </authorList>
    </citation>
    <scope>NUCLEOTIDE SEQUENCE [LARGE SCALE GENOMIC DNA]</scope>
    <source>
        <strain evidence="1">ATCC 29256</strain>
    </source>
</reference>
<keyword evidence="2" id="KW-1185">Reference proteome</keyword>
<organism evidence="1 2">
    <name type="scientific">Neisseria sicca ATCC 29256</name>
    <dbReference type="NCBI Taxonomy" id="547045"/>
    <lineage>
        <taxon>Bacteria</taxon>
        <taxon>Pseudomonadati</taxon>
        <taxon>Pseudomonadota</taxon>
        <taxon>Betaproteobacteria</taxon>
        <taxon>Neisseriales</taxon>
        <taxon>Neisseriaceae</taxon>
        <taxon>Neisseria</taxon>
    </lineage>
</organism>
<sequence length="73" mass="8141">MGFRLSEEGLFCKGLSGLTLNQYGVASPCPDLKLIHYKKGFQGKGRLKPCLKHWLCKHGFQTTLFIGNLGKND</sequence>
<accession>C6M295</accession>